<sequence>MGIIITSLNLEHADQTARLRERGRQLRGDGVWGPASYQLQLLLGLGSNLNGVGKIGCLEVATMVIRAMISGSAACSNKYLCFDRSINLGTIPVHKVSECSLH</sequence>
<evidence type="ECO:0000313" key="1">
    <source>
        <dbReference type="EMBL" id="KAI9378559.1"/>
    </source>
</evidence>
<proteinExistence type="predicted"/>
<evidence type="ECO:0000313" key="2">
    <source>
        <dbReference type="Proteomes" id="UP000006729"/>
    </source>
</evidence>
<reference evidence="1 2" key="1">
    <citation type="journal article" date="2006" name="Science">
        <title>The genome of black cottonwood, Populus trichocarpa (Torr. &amp; Gray).</title>
        <authorList>
            <person name="Tuskan G.A."/>
            <person name="Difazio S."/>
            <person name="Jansson S."/>
            <person name="Bohlmann J."/>
            <person name="Grigoriev I."/>
            <person name="Hellsten U."/>
            <person name="Putnam N."/>
            <person name="Ralph S."/>
            <person name="Rombauts S."/>
            <person name="Salamov A."/>
            <person name="Schein J."/>
            <person name="Sterck L."/>
            <person name="Aerts A."/>
            <person name="Bhalerao R.R."/>
            <person name="Bhalerao R.P."/>
            <person name="Blaudez D."/>
            <person name="Boerjan W."/>
            <person name="Brun A."/>
            <person name="Brunner A."/>
            <person name="Busov V."/>
            <person name="Campbell M."/>
            <person name="Carlson J."/>
            <person name="Chalot M."/>
            <person name="Chapman J."/>
            <person name="Chen G.L."/>
            <person name="Cooper D."/>
            <person name="Coutinho P.M."/>
            <person name="Couturier J."/>
            <person name="Covert S."/>
            <person name="Cronk Q."/>
            <person name="Cunningham R."/>
            <person name="Davis J."/>
            <person name="Degroeve S."/>
            <person name="Dejardin A."/>
            <person name="Depamphilis C."/>
            <person name="Detter J."/>
            <person name="Dirks B."/>
            <person name="Dubchak I."/>
            <person name="Duplessis S."/>
            <person name="Ehlting J."/>
            <person name="Ellis B."/>
            <person name="Gendler K."/>
            <person name="Goodstein D."/>
            <person name="Gribskov M."/>
            <person name="Grimwood J."/>
            <person name="Groover A."/>
            <person name="Gunter L."/>
            <person name="Hamberger B."/>
            <person name="Heinze B."/>
            <person name="Helariutta Y."/>
            <person name="Henrissat B."/>
            <person name="Holligan D."/>
            <person name="Holt R."/>
            <person name="Huang W."/>
            <person name="Islam-Faridi N."/>
            <person name="Jones S."/>
            <person name="Jones-Rhoades M."/>
            <person name="Jorgensen R."/>
            <person name="Joshi C."/>
            <person name="Kangasjarvi J."/>
            <person name="Karlsson J."/>
            <person name="Kelleher C."/>
            <person name="Kirkpatrick R."/>
            <person name="Kirst M."/>
            <person name="Kohler A."/>
            <person name="Kalluri U."/>
            <person name="Larimer F."/>
            <person name="Leebens-Mack J."/>
            <person name="Leple J.C."/>
            <person name="Locascio P."/>
            <person name="Lou Y."/>
            <person name="Lucas S."/>
            <person name="Martin F."/>
            <person name="Montanini B."/>
            <person name="Napoli C."/>
            <person name="Nelson D.R."/>
            <person name="Nelson C."/>
            <person name="Nieminen K."/>
            <person name="Nilsson O."/>
            <person name="Pereda V."/>
            <person name="Peter G."/>
            <person name="Philippe R."/>
            <person name="Pilate G."/>
            <person name="Poliakov A."/>
            <person name="Razumovskaya J."/>
            <person name="Richardson P."/>
            <person name="Rinaldi C."/>
            <person name="Ritland K."/>
            <person name="Rouze P."/>
            <person name="Ryaboy D."/>
            <person name="Schmutz J."/>
            <person name="Schrader J."/>
            <person name="Segerman B."/>
            <person name="Shin H."/>
            <person name="Siddiqui A."/>
            <person name="Sterky F."/>
            <person name="Terry A."/>
            <person name="Tsai C.J."/>
            <person name="Uberbacher E."/>
            <person name="Unneberg P."/>
            <person name="Vahala J."/>
            <person name="Wall K."/>
            <person name="Wessler S."/>
            <person name="Yang G."/>
            <person name="Yin T."/>
            <person name="Douglas C."/>
            <person name="Marra M."/>
            <person name="Sandberg G."/>
            <person name="Van de Peer Y."/>
            <person name="Rokhsar D."/>
        </authorList>
    </citation>
    <scope>NUCLEOTIDE SEQUENCE [LARGE SCALE GENOMIC DNA]</scope>
    <source>
        <strain evidence="2">cv. Nisqually</strain>
    </source>
</reference>
<comment type="caution">
    <text evidence="1">The sequence shown here is derived from an EMBL/GenBank/DDBJ whole genome shotgun (WGS) entry which is preliminary data.</text>
</comment>
<accession>A0ACC0RNA5</accession>
<gene>
    <name evidence="1" type="ORF">POPTR_018G111550v4</name>
</gene>
<name>A0ACC0RNA5_POPTR</name>
<dbReference type="Proteomes" id="UP000006729">
    <property type="component" value="Chromosome 18"/>
</dbReference>
<organism evidence="1 2">
    <name type="scientific">Populus trichocarpa</name>
    <name type="common">Western balsam poplar</name>
    <name type="synonym">Populus balsamifera subsp. trichocarpa</name>
    <dbReference type="NCBI Taxonomy" id="3694"/>
    <lineage>
        <taxon>Eukaryota</taxon>
        <taxon>Viridiplantae</taxon>
        <taxon>Streptophyta</taxon>
        <taxon>Embryophyta</taxon>
        <taxon>Tracheophyta</taxon>
        <taxon>Spermatophyta</taxon>
        <taxon>Magnoliopsida</taxon>
        <taxon>eudicotyledons</taxon>
        <taxon>Gunneridae</taxon>
        <taxon>Pentapetalae</taxon>
        <taxon>rosids</taxon>
        <taxon>fabids</taxon>
        <taxon>Malpighiales</taxon>
        <taxon>Salicaceae</taxon>
        <taxon>Saliceae</taxon>
        <taxon>Populus</taxon>
    </lineage>
</organism>
<dbReference type="EMBL" id="CM009307">
    <property type="protein sequence ID" value="KAI9378559.1"/>
    <property type="molecule type" value="Genomic_DNA"/>
</dbReference>
<keyword evidence="2" id="KW-1185">Reference proteome</keyword>
<protein>
    <submittedName>
        <fullName evidence="1">Uncharacterized protein</fullName>
    </submittedName>
</protein>